<evidence type="ECO:0000313" key="24">
    <source>
        <dbReference type="Proteomes" id="UP000426444"/>
    </source>
</evidence>
<evidence type="ECO:0000256" key="2">
    <source>
        <dbReference type="ARBA" id="ARBA00001947"/>
    </source>
</evidence>
<evidence type="ECO:0000256" key="4">
    <source>
        <dbReference type="ARBA" id="ARBA00011245"/>
    </source>
</evidence>
<protein>
    <recommendedName>
        <fullName evidence="7">Formamidopyrimidine-DNA glycosylase</fullName>
        <ecNumber evidence="5">3.2.2.23</ecNumber>
        <ecNumber evidence="6">4.2.99.18</ecNumber>
    </recommendedName>
    <alternativeName>
        <fullName evidence="18">DNA-(apurinic or apyrimidinic site) lyase MutM</fullName>
    </alternativeName>
</protein>
<dbReference type="GO" id="GO:0003690">
    <property type="term" value="F:double-stranded DNA binding"/>
    <property type="evidence" value="ECO:0007669"/>
    <property type="project" value="UniProtKB-ARBA"/>
</dbReference>
<evidence type="ECO:0000256" key="13">
    <source>
        <dbReference type="ARBA" id="ARBA00023125"/>
    </source>
</evidence>
<dbReference type="RefSeq" id="WP_156203993.1">
    <property type="nucleotide sequence ID" value="NZ_CP046457.1"/>
</dbReference>
<keyword evidence="13" id="KW-0238">DNA-binding</keyword>
<sequence>MPELPEIETIRKSFDKIKNTIILDVEFRREDIIRQKDYSPEKIPQKQIIDINRRGKFLIIVLEKNMYIILHMGMSGRCYIMNVDANIAESHVHLVVTLNNKTKIVYQDPRRFGGVWLVKDMEGFFSHIGKEPLSDEFTANYLYELTRKRKTPIKNLLLNQRLIAGIGNIYADEALYMAEVRPNRPANTLTKKEAQKLRNAIRKVLNTSIENRGTTFRDFRDGYNESGHFQNYLKVYGKTNEPCPVCTQILTREKIGGRTSHYCDNCQN</sequence>
<dbReference type="GO" id="GO:0006284">
    <property type="term" value="P:base-excision repair"/>
    <property type="evidence" value="ECO:0007669"/>
    <property type="project" value="InterPro"/>
</dbReference>
<evidence type="ECO:0000259" key="21">
    <source>
        <dbReference type="PROSITE" id="PS51066"/>
    </source>
</evidence>
<reference evidence="24" key="1">
    <citation type="journal article" date="2019" name="Microbiology">
        <title>Complete Genome Sequence of an Uncultured Bacterium of the Candidate Phylum Bipolaricaulota.</title>
        <authorList>
            <person name="Kadnikov V.V."/>
            <person name="Mardanov A.V."/>
            <person name="Beletsky A.V."/>
            <person name="Frank Y.A."/>
            <person name="Karnachuk O.V."/>
            <person name="Ravin N.V."/>
        </authorList>
    </citation>
    <scope>NUCLEOTIDE SEQUENCE [LARGE SCALE GENOMIC DNA]</scope>
</reference>
<dbReference type="Gene3D" id="3.20.190.10">
    <property type="entry name" value="MutM-like, N-terminal"/>
    <property type="match status" value="1"/>
</dbReference>
<evidence type="ECO:0000256" key="10">
    <source>
        <dbReference type="ARBA" id="ARBA00022771"/>
    </source>
</evidence>
<keyword evidence="8" id="KW-0479">Metal-binding</keyword>
<evidence type="ECO:0000256" key="6">
    <source>
        <dbReference type="ARBA" id="ARBA00012720"/>
    </source>
</evidence>
<dbReference type="NCBIfam" id="TIGR00577">
    <property type="entry name" value="fpg"/>
    <property type="match status" value="1"/>
</dbReference>
<keyword evidence="17 23" id="KW-0326">Glycosidase</keyword>
<comment type="cofactor">
    <cofactor evidence="2">
        <name>Zn(2+)</name>
        <dbReference type="ChEBI" id="CHEBI:29105"/>
    </cofactor>
</comment>
<dbReference type="SMART" id="SM00898">
    <property type="entry name" value="Fapy_DNA_glyco"/>
    <property type="match status" value="1"/>
</dbReference>
<dbReference type="SUPFAM" id="SSF81624">
    <property type="entry name" value="N-terminal domain of MutM-like DNA repair proteins"/>
    <property type="match status" value="1"/>
</dbReference>
<comment type="catalytic activity">
    <reaction evidence="19">
        <text>2'-deoxyribonucleotide-(2'-deoxyribose 5'-phosphate)-2'-deoxyribonucleotide-DNA = a 3'-end 2'-deoxyribonucleotide-(2,3-dehydro-2,3-deoxyribose 5'-phosphate)-DNA + a 5'-end 5'-phospho-2'-deoxyribonucleoside-DNA + H(+)</text>
        <dbReference type="Rhea" id="RHEA:66592"/>
        <dbReference type="Rhea" id="RHEA-COMP:13180"/>
        <dbReference type="Rhea" id="RHEA-COMP:16897"/>
        <dbReference type="Rhea" id="RHEA-COMP:17067"/>
        <dbReference type="ChEBI" id="CHEBI:15378"/>
        <dbReference type="ChEBI" id="CHEBI:136412"/>
        <dbReference type="ChEBI" id="CHEBI:157695"/>
        <dbReference type="ChEBI" id="CHEBI:167181"/>
        <dbReference type="EC" id="4.2.99.18"/>
    </reaction>
</comment>
<keyword evidence="16" id="KW-0511">Multifunctional enzyme</keyword>
<evidence type="ECO:0000256" key="15">
    <source>
        <dbReference type="ARBA" id="ARBA00023239"/>
    </source>
</evidence>
<evidence type="ECO:0000256" key="17">
    <source>
        <dbReference type="ARBA" id="ARBA00023295"/>
    </source>
</evidence>
<dbReference type="InterPro" id="IPR015886">
    <property type="entry name" value="H2TH_FPG"/>
</dbReference>
<dbReference type="GO" id="GO:0003684">
    <property type="term" value="F:damaged DNA binding"/>
    <property type="evidence" value="ECO:0007669"/>
    <property type="project" value="InterPro"/>
</dbReference>
<dbReference type="SUPFAM" id="SSF57716">
    <property type="entry name" value="Glucocorticoid receptor-like (DNA-binding domain)"/>
    <property type="match status" value="1"/>
</dbReference>
<comment type="similarity">
    <text evidence="3">Belongs to the FPG family.</text>
</comment>
<dbReference type="InterPro" id="IPR035937">
    <property type="entry name" value="FPG_N"/>
</dbReference>
<feature type="domain" description="Formamidopyrimidine-DNA glycosylase catalytic" evidence="22">
    <location>
        <begin position="2"/>
        <end position="113"/>
    </location>
</feature>
<dbReference type="PROSITE" id="PS51068">
    <property type="entry name" value="FPG_CAT"/>
    <property type="match status" value="1"/>
</dbReference>
<evidence type="ECO:0000256" key="19">
    <source>
        <dbReference type="ARBA" id="ARBA00044632"/>
    </source>
</evidence>
<evidence type="ECO:0000259" key="22">
    <source>
        <dbReference type="PROSITE" id="PS51068"/>
    </source>
</evidence>
<dbReference type="EC" id="3.2.2.23" evidence="5"/>
<proteinExistence type="inferred from homology"/>
<dbReference type="PROSITE" id="PS51066">
    <property type="entry name" value="ZF_FPG_2"/>
    <property type="match status" value="1"/>
</dbReference>
<dbReference type="InterPro" id="IPR010979">
    <property type="entry name" value="Ribosomal_uS13-like_H2TH"/>
</dbReference>
<dbReference type="AlphaFoldDB" id="A0A6I6DDG5"/>
<evidence type="ECO:0000256" key="8">
    <source>
        <dbReference type="ARBA" id="ARBA00022723"/>
    </source>
</evidence>
<evidence type="ECO:0000256" key="5">
    <source>
        <dbReference type="ARBA" id="ARBA00012024"/>
    </source>
</evidence>
<dbReference type="KEGG" id="salq:SYNTR_1586"/>
<keyword evidence="11 23" id="KW-0378">Hydrolase</keyword>
<dbReference type="InterPro" id="IPR010663">
    <property type="entry name" value="Znf_FPG/IleRS"/>
</dbReference>
<dbReference type="NCBIfam" id="NF002211">
    <property type="entry name" value="PRK01103.1"/>
    <property type="match status" value="1"/>
</dbReference>
<dbReference type="GO" id="GO:0008270">
    <property type="term" value="F:zinc ion binding"/>
    <property type="evidence" value="ECO:0007669"/>
    <property type="project" value="UniProtKB-KW"/>
</dbReference>
<keyword evidence="24" id="KW-1185">Reference proteome</keyword>
<comment type="catalytic activity">
    <reaction evidence="1">
        <text>Hydrolysis of DNA containing ring-opened 7-methylguanine residues, releasing 2,6-diamino-4-hydroxy-5-(N-methyl)formamidopyrimidine.</text>
        <dbReference type="EC" id="3.2.2.23"/>
    </reaction>
</comment>
<evidence type="ECO:0000256" key="9">
    <source>
        <dbReference type="ARBA" id="ARBA00022763"/>
    </source>
</evidence>
<keyword evidence="14" id="KW-0234">DNA repair</keyword>
<dbReference type="SMART" id="SM01232">
    <property type="entry name" value="H2TH"/>
    <property type="match status" value="1"/>
</dbReference>
<organism evidence="23 24">
    <name type="scientific">Candidatus Syntrophocurvum alkaliphilum</name>
    <dbReference type="NCBI Taxonomy" id="2293317"/>
    <lineage>
        <taxon>Bacteria</taxon>
        <taxon>Bacillati</taxon>
        <taxon>Bacillota</taxon>
        <taxon>Clostridia</taxon>
        <taxon>Eubacteriales</taxon>
        <taxon>Syntrophomonadaceae</taxon>
        <taxon>Candidatus Syntrophocurvum</taxon>
    </lineage>
</organism>
<dbReference type="CDD" id="cd08966">
    <property type="entry name" value="EcFpg-like_N"/>
    <property type="match status" value="1"/>
</dbReference>
<dbReference type="PANTHER" id="PTHR22993:SF9">
    <property type="entry name" value="FORMAMIDOPYRIMIDINE-DNA GLYCOSYLASE"/>
    <property type="match status" value="1"/>
</dbReference>
<evidence type="ECO:0000313" key="23">
    <source>
        <dbReference type="EMBL" id="QGU00180.1"/>
    </source>
</evidence>
<evidence type="ECO:0000256" key="3">
    <source>
        <dbReference type="ARBA" id="ARBA00009409"/>
    </source>
</evidence>
<evidence type="ECO:0000256" key="20">
    <source>
        <dbReference type="PROSITE-ProRule" id="PRU00391"/>
    </source>
</evidence>
<dbReference type="EMBL" id="CP046457">
    <property type="protein sequence ID" value="QGU00180.1"/>
    <property type="molecule type" value="Genomic_DNA"/>
</dbReference>
<dbReference type="GO" id="GO:0034039">
    <property type="term" value="F:8-oxo-7,8-dihydroguanine DNA N-glycosylase activity"/>
    <property type="evidence" value="ECO:0007669"/>
    <property type="project" value="TreeGrafter"/>
</dbReference>
<dbReference type="Proteomes" id="UP000426444">
    <property type="component" value="Chromosome"/>
</dbReference>
<evidence type="ECO:0000256" key="12">
    <source>
        <dbReference type="ARBA" id="ARBA00022833"/>
    </source>
</evidence>
<dbReference type="InterPro" id="IPR012319">
    <property type="entry name" value="FPG_cat"/>
</dbReference>
<evidence type="ECO:0000256" key="7">
    <source>
        <dbReference type="ARBA" id="ARBA00016240"/>
    </source>
</evidence>
<dbReference type="Gene3D" id="1.10.8.50">
    <property type="match status" value="1"/>
</dbReference>
<accession>A0A6I6DDG5</accession>
<evidence type="ECO:0000256" key="16">
    <source>
        <dbReference type="ARBA" id="ARBA00023268"/>
    </source>
</evidence>
<dbReference type="SUPFAM" id="SSF46946">
    <property type="entry name" value="S13-like H2TH domain"/>
    <property type="match status" value="1"/>
</dbReference>
<dbReference type="FunFam" id="1.10.8.50:FF:000003">
    <property type="entry name" value="Formamidopyrimidine-DNA glycosylase"/>
    <property type="match status" value="1"/>
</dbReference>
<evidence type="ECO:0000256" key="11">
    <source>
        <dbReference type="ARBA" id="ARBA00022801"/>
    </source>
</evidence>
<dbReference type="OrthoDB" id="9800855at2"/>
<dbReference type="PANTHER" id="PTHR22993">
    <property type="entry name" value="FORMAMIDOPYRIMIDINE-DNA GLYCOSYLASE"/>
    <property type="match status" value="1"/>
</dbReference>
<keyword evidence="15" id="KW-0456">Lyase</keyword>
<dbReference type="InterPro" id="IPR020629">
    <property type="entry name" value="FPG_Glyclase"/>
</dbReference>
<evidence type="ECO:0000256" key="1">
    <source>
        <dbReference type="ARBA" id="ARBA00001668"/>
    </source>
</evidence>
<keyword evidence="9" id="KW-0227">DNA damage</keyword>
<dbReference type="Pfam" id="PF06827">
    <property type="entry name" value="zf-FPG_IleRS"/>
    <property type="match status" value="1"/>
</dbReference>
<dbReference type="GO" id="GO:0140078">
    <property type="term" value="F:class I DNA-(apurinic or apyrimidinic site) endonuclease activity"/>
    <property type="evidence" value="ECO:0007669"/>
    <property type="project" value="UniProtKB-EC"/>
</dbReference>
<comment type="subunit">
    <text evidence="4">Monomer.</text>
</comment>
<dbReference type="Pfam" id="PF06831">
    <property type="entry name" value="H2TH"/>
    <property type="match status" value="1"/>
</dbReference>
<name>A0A6I6DDG5_9FIRM</name>
<gene>
    <name evidence="23" type="ORF">SYNTR_1586</name>
</gene>
<dbReference type="InterPro" id="IPR000214">
    <property type="entry name" value="Znf_DNA_glyclase/AP_lyase"/>
</dbReference>
<dbReference type="EC" id="4.2.99.18" evidence="6"/>
<dbReference type="Pfam" id="PF01149">
    <property type="entry name" value="Fapy_DNA_glyco"/>
    <property type="match status" value="1"/>
</dbReference>
<keyword evidence="10 20" id="KW-0863">Zinc-finger</keyword>
<evidence type="ECO:0000256" key="18">
    <source>
        <dbReference type="ARBA" id="ARBA00030638"/>
    </source>
</evidence>
<evidence type="ECO:0000256" key="14">
    <source>
        <dbReference type="ARBA" id="ARBA00023204"/>
    </source>
</evidence>
<keyword evidence="12" id="KW-0862">Zinc</keyword>
<feature type="domain" description="FPG-type" evidence="21">
    <location>
        <begin position="234"/>
        <end position="268"/>
    </location>
</feature>